<evidence type="ECO:0000313" key="1">
    <source>
        <dbReference type="EMBL" id="OBV11283.1"/>
    </source>
</evidence>
<name>A0A1A7BFI4_9SPHN</name>
<dbReference type="InterPro" id="IPR038444">
    <property type="entry name" value="DUF465_sf"/>
</dbReference>
<comment type="caution">
    <text evidence="1">The sequence shown here is derived from an EMBL/GenBank/DDBJ whole genome shotgun (WGS) entry which is preliminary data.</text>
</comment>
<dbReference type="Proteomes" id="UP000092484">
    <property type="component" value="Unassembled WGS sequence"/>
</dbReference>
<dbReference type="Gene3D" id="6.10.280.50">
    <property type="match status" value="1"/>
</dbReference>
<dbReference type="STRING" id="1300349.I603_1691"/>
<dbReference type="Pfam" id="PF04325">
    <property type="entry name" value="DUF465"/>
    <property type="match status" value="1"/>
</dbReference>
<proteinExistence type="predicted"/>
<keyword evidence="2" id="KW-1185">Reference proteome</keyword>
<dbReference type="EMBL" id="LZYB01000003">
    <property type="protein sequence ID" value="OBV11283.1"/>
    <property type="molecule type" value="Genomic_DNA"/>
</dbReference>
<sequence length="55" mass="6116">MASTAVSSHIHALQAKHAELEAKLHEEMARPVPDTATIQALKKHKLRLKEEISGY</sequence>
<protein>
    <submittedName>
        <fullName evidence="1">DUF465 domain-containing protein</fullName>
    </submittedName>
</protein>
<dbReference type="InterPro" id="IPR007420">
    <property type="entry name" value="DUF465"/>
</dbReference>
<dbReference type="RefSeq" id="WP_084439979.1">
    <property type="nucleotide sequence ID" value="NZ_LZYB01000003.1"/>
</dbReference>
<dbReference type="AlphaFoldDB" id="A0A1A7BFI4"/>
<reference evidence="1 2" key="1">
    <citation type="submission" date="2016-06" db="EMBL/GenBank/DDBJ databases">
        <title>Genome sequence of Porphyrobacter dokdonensis DSW-74.</title>
        <authorList>
            <person name="Kim J.F."/>
            <person name="Song J.Y."/>
        </authorList>
    </citation>
    <scope>NUCLEOTIDE SEQUENCE [LARGE SCALE GENOMIC DNA]</scope>
    <source>
        <strain evidence="1 2">DSW-74</strain>
    </source>
</reference>
<evidence type="ECO:0000313" key="2">
    <source>
        <dbReference type="Proteomes" id="UP000092484"/>
    </source>
</evidence>
<gene>
    <name evidence="1" type="ORF">I603_1691</name>
</gene>
<accession>A0A1A7BFI4</accession>
<organism evidence="1 2">
    <name type="scientific">Erythrobacter dokdonensis DSW-74</name>
    <dbReference type="NCBI Taxonomy" id="1300349"/>
    <lineage>
        <taxon>Bacteria</taxon>
        <taxon>Pseudomonadati</taxon>
        <taxon>Pseudomonadota</taxon>
        <taxon>Alphaproteobacteria</taxon>
        <taxon>Sphingomonadales</taxon>
        <taxon>Erythrobacteraceae</taxon>
        <taxon>Erythrobacter/Porphyrobacter group</taxon>
        <taxon>Erythrobacter</taxon>
    </lineage>
</organism>